<name>A0A9P4WFZ8_9PLEO</name>
<evidence type="ECO:0000313" key="1">
    <source>
        <dbReference type="EMBL" id="KAF3031170.1"/>
    </source>
</evidence>
<reference evidence="1" key="1">
    <citation type="submission" date="2019-04" db="EMBL/GenBank/DDBJ databases">
        <title>Sequencing of skin fungus with MAO and IRED activity.</title>
        <authorList>
            <person name="Marsaioli A.J."/>
            <person name="Bonatto J.M.C."/>
            <person name="Reis Junior O."/>
        </authorList>
    </citation>
    <scope>NUCLEOTIDE SEQUENCE</scope>
    <source>
        <strain evidence="1">28M1</strain>
    </source>
</reference>
<accession>A0A9P4WFZ8</accession>
<dbReference type="AlphaFoldDB" id="A0A9P4WFZ8"/>
<evidence type="ECO:0000313" key="2">
    <source>
        <dbReference type="Proteomes" id="UP000758155"/>
    </source>
</evidence>
<dbReference type="Gene3D" id="3.20.20.80">
    <property type="entry name" value="Glycosidases"/>
    <property type="match status" value="1"/>
</dbReference>
<dbReference type="OrthoDB" id="73875at2759"/>
<protein>
    <submittedName>
        <fullName evidence="1">Uncharacterized protein</fullName>
    </submittedName>
</protein>
<dbReference type="EMBL" id="SWKV01000190">
    <property type="protein sequence ID" value="KAF3031170.1"/>
    <property type="molecule type" value="Genomic_DNA"/>
</dbReference>
<organism evidence="1 2">
    <name type="scientific">Didymella heteroderae</name>
    <dbReference type="NCBI Taxonomy" id="1769908"/>
    <lineage>
        <taxon>Eukaryota</taxon>
        <taxon>Fungi</taxon>
        <taxon>Dikarya</taxon>
        <taxon>Ascomycota</taxon>
        <taxon>Pezizomycotina</taxon>
        <taxon>Dothideomycetes</taxon>
        <taxon>Pleosporomycetidae</taxon>
        <taxon>Pleosporales</taxon>
        <taxon>Pleosporineae</taxon>
        <taxon>Didymellaceae</taxon>
        <taxon>Didymella</taxon>
    </lineage>
</organism>
<dbReference type="Proteomes" id="UP000758155">
    <property type="component" value="Unassembled WGS sequence"/>
</dbReference>
<gene>
    <name evidence="1" type="ORF">E8E12_000764</name>
</gene>
<keyword evidence="2" id="KW-1185">Reference proteome</keyword>
<proteinExistence type="predicted"/>
<dbReference type="InterPro" id="IPR017853">
    <property type="entry name" value="GH"/>
</dbReference>
<dbReference type="SUPFAM" id="SSF51445">
    <property type="entry name" value="(Trans)glycosidases"/>
    <property type="match status" value="1"/>
</dbReference>
<comment type="caution">
    <text evidence="1">The sequence shown here is derived from an EMBL/GenBank/DDBJ whole genome shotgun (WGS) entry which is preliminary data.</text>
</comment>
<sequence length="62" mass="7035">MLEVIESLNTDPTLVDALTHLNYAFAYIDPETFGITTMNDLTDENLFKSVAELKDIKKDLQD</sequence>